<evidence type="ECO:0000313" key="2">
    <source>
        <dbReference type="Proteomes" id="UP000245124"/>
    </source>
</evidence>
<evidence type="ECO:0000313" key="1">
    <source>
        <dbReference type="EMBL" id="GBG17399.1"/>
    </source>
</evidence>
<dbReference type="EMBL" id="BDUD01000001">
    <property type="protein sequence ID" value="GBG17399.1"/>
    <property type="molecule type" value="Genomic_DNA"/>
</dbReference>
<dbReference type="Proteomes" id="UP000245124">
    <property type="component" value="Unassembled WGS sequence"/>
</dbReference>
<comment type="caution">
    <text evidence="1">The sequence shown here is derived from an EMBL/GenBank/DDBJ whole genome shotgun (WGS) entry which is preliminary data.</text>
</comment>
<keyword evidence="2" id="KW-1185">Reference proteome</keyword>
<reference evidence="1 2" key="1">
    <citation type="submission" date="2017-06" db="EMBL/GenBank/DDBJ databases">
        <title>Genome sequencing of cyanobaciteial culture collection at National Institute for Environmental Studies (NIES).</title>
        <authorList>
            <person name="Hirose Y."/>
            <person name="Shimura Y."/>
            <person name="Fujisawa T."/>
            <person name="Nakamura Y."/>
            <person name="Kawachi M."/>
        </authorList>
    </citation>
    <scope>NUCLEOTIDE SEQUENCE [LARGE SCALE GENOMIC DNA]</scope>
    <source>
        <strain evidence="1 2">NIES-4072</strain>
    </source>
</reference>
<gene>
    <name evidence="1" type="ORF">NIES4072_10550</name>
</gene>
<organism evidence="1 2">
    <name type="scientific">Nostoc commune NIES-4072</name>
    <dbReference type="NCBI Taxonomy" id="2005467"/>
    <lineage>
        <taxon>Bacteria</taxon>
        <taxon>Bacillati</taxon>
        <taxon>Cyanobacteriota</taxon>
        <taxon>Cyanophyceae</taxon>
        <taxon>Nostocales</taxon>
        <taxon>Nostocaceae</taxon>
        <taxon>Nostoc</taxon>
    </lineage>
</organism>
<accession>A0A2R5FHM6</accession>
<sequence length="87" mass="9550">MRGPGVGAKGRVQPIDKGIPVQFECQSLSTYTYYNIFLDKKNFGQLGASTGSLSDPIPLPVGKREHLFTFKDGNTDEEVDSVMVKVK</sequence>
<protein>
    <submittedName>
        <fullName evidence="1">Uncharacterized protein</fullName>
    </submittedName>
</protein>
<proteinExistence type="predicted"/>
<dbReference type="AlphaFoldDB" id="A0A2R5FHM6"/>
<name>A0A2R5FHM6_NOSCO</name>